<evidence type="ECO:0000313" key="4">
    <source>
        <dbReference type="EMBL" id="APT74438.1"/>
    </source>
</evidence>
<dbReference type="RefSeq" id="WP_012057737.1">
    <property type="nucleotide sequence ID" value="NZ_CP007389.1"/>
</dbReference>
<gene>
    <name evidence="4" type="ORF">BW47_08140</name>
</gene>
<dbReference type="Pfam" id="PF00395">
    <property type="entry name" value="SLH"/>
    <property type="match status" value="1"/>
</dbReference>
<dbReference type="InterPro" id="IPR001119">
    <property type="entry name" value="SLH_dom"/>
</dbReference>
<evidence type="ECO:0000259" key="3">
    <source>
        <dbReference type="Pfam" id="PF00395"/>
    </source>
</evidence>
<evidence type="ECO:0000256" key="1">
    <source>
        <dbReference type="SAM" id="Coils"/>
    </source>
</evidence>
<keyword evidence="2" id="KW-0472">Membrane</keyword>
<name>A0ABN4UWB3_9BACT</name>
<feature type="domain" description="SLH" evidence="3">
    <location>
        <begin position="22"/>
        <end position="63"/>
    </location>
</feature>
<keyword evidence="2" id="KW-0812">Transmembrane</keyword>
<feature type="coiled-coil region" evidence="1">
    <location>
        <begin position="315"/>
        <end position="373"/>
    </location>
</feature>
<dbReference type="Proteomes" id="UP000185490">
    <property type="component" value="Chromosome"/>
</dbReference>
<keyword evidence="2" id="KW-1133">Transmembrane helix</keyword>
<evidence type="ECO:0000256" key="2">
    <source>
        <dbReference type="SAM" id="Phobius"/>
    </source>
</evidence>
<organism evidence="4 5">
    <name type="scientific">Thermosipho melanesiensis</name>
    <dbReference type="NCBI Taxonomy" id="46541"/>
    <lineage>
        <taxon>Bacteria</taxon>
        <taxon>Thermotogati</taxon>
        <taxon>Thermotogota</taxon>
        <taxon>Thermotogae</taxon>
        <taxon>Thermotogales</taxon>
        <taxon>Fervidobacteriaceae</taxon>
        <taxon>Thermosipho</taxon>
    </lineage>
</organism>
<reference evidence="4 5" key="1">
    <citation type="submission" date="2014-02" db="EMBL/GenBank/DDBJ databases">
        <title>Diversity of Thermotogales isolates from hydrothermal vents.</title>
        <authorList>
            <person name="Haverkamp T.H.A."/>
            <person name="Lossouarn J."/>
            <person name="Geslin C."/>
            <person name="Nesbo C.L."/>
        </authorList>
    </citation>
    <scope>NUCLEOTIDE SEQUENCE [LARGE SCALE GENOMIC DNA]</scope>
    <source>
        <strain evidence="4 5">431</strain>
    </source>
</reference>
<proteinExistence type="predicted"/>
<accession>A0ABN4UWB3</accession>
<sequence>MRKLFFILLLSSVIVFSAEITITDLSPIVPEYSAVEFLVKNQIMELDINGNFKPSLLMTRLDIARILYTVIQKYNLNKLSEIENLLLDINNELKTSKSAITGIDKRVSLLEDEFLDTRDRFDKLEKFVEKASETILSEDRIKKLYEKIDSMENTYAKVDDLNNLSAQISLISEVFNSQIKKFDEKISDIEKISEIEKKLSILNSELDELKTNFLEEQARNLAKFSKLNEQLGNIPTDVTNLNLMISKISSKVNAIETLYTKLQNLKPEDFEKIAKISEMESKVNEMYSILSDLKAFSGDLDTLRQRLEGIDVLTVRNVVNKFGIMENRYRQLEERMQNLEESVSKFGVYNQKIKEIELQLSEIENKKIALDNIDKISSDVEYLKKSKEETEKVLNVMTDKIVENGNKVNSLYIVSIISMIISIVSLVIVFAK</sequence>
<evidence type="ECO:0000313" key="5">
    <source>
        <dbReference type="Proteomes" id="UP000185490"/>
    </source>
</evidence>
<keyword evidence="1" id="KW-0175">Coiled coil</keyword>
<dbReference type="EMBL" id="CP007389">
    <property type="protein sequence ID" value="APT74438.1"/>
    <property type="molecule type" value="Genomic_DNA"/>
</dbReference>
<feature type="coiled-coil region" evidence="1">
    <location>
        <begin position="192"/>
        <end position="219"/>
    </location>
</feature>
<protein>
    <recommendedName>
        <fullName evidence="3">SLH domain-containing protein</fullName>
    </recommendedName>
</protein>
<keyword evidence="5" id="KW-1185">Reference proteome</keyword>
<feature type="transmembrane region" description="Helical" evidence="2">
    <location>
        <begin position="411"/>
        <end position="431"/>
    </location>
</feature>